<dbReference type="InterPro" id="IPR001927">
    <property type="entry name" value="Na/Gal_symport"/>
</dbReference>
<feature type="transmembrane region" description="Helical" evidence="2">
    <location>
        <begin position="245"/>
        <end position="261"/>
    </location>
</feature>
<dbReference type="Proteomes" id="UP000052013">
    <property type="component" value="Unassembled WGS sequence"/>
</dbReference>
<dbReference type="Pfam" id="PF13347">
    <property type="entry name" value="MFS_2"/>
    <property type="match status" value="1"/>
</dbReference>
<dbReference type="AlphaFoldDB" id="A0A0R1S894"/>
<feature type="transmembrane region" description="Helical" evidence="2">
    <location>
        <begin position="382"/>
        <end position="402"/>
    </location>
</feature>
<sequence length="453" mass="50541">MINNFDKGDDGMKSTTKWVTRWPERISYGLSDAADNLVFQMMTTYLLFFYTDVYGLTPSAVAILFVVARVADVVESFVIGIMIDHTHSRFGKSRPFFLWYSLPYVIFAVLTFVTPNFSYHGKLIWAYVTYLGLGFLYTAVNLPITSILPTMSQNTRELTLLGVIRQFFGSSVQIVVAVFTLPLVAFFGRGNQQKGFLGTIIVFGLISFLLIINTFIHVRERFANPEIAHQPLATVLKMLKHNQPWIVMSIVILMYWLVTAIKNQTTIYYFKYTVGNENLVPLANSFTLAALIGVLLIIRITEVRSKKQTMLRGILMALVGQAVIAVGVYTKLLWLLFGGVLINSVGNGIIIGLVSIMIADTIRYGASMGIQAEGILASTDDFGVNVGLGVGGLITAGLFHFSGYVANRTQNAATLTMIDLNYVWIPLVIYVGMYFVLRLYDEGRIERAIEARK</sequence>
<feature type="transmembrane region" description="Helical" evidence="2">
    <location>
        <begin position="335"/>
        <end position="362"/>
    </location>
</feature>
<feature type="transmembrane region" description="Helical" evidence="2">
    <location>
        <begin position="422"/>
        <end position="440"/>
    </location>
</feature>
<keyword evidence="2" id="KW-0472">Membrane</keyword>
<dbReference type="STRING" id="1423739.FC85_GL000818"/>
<dbReference type="NCBIfam" id="TIGR00792">
    <property type="entry name" value="gph"/>
    <property type="match status" value="1"/>
</dbReference>
<feature type="transmembrane region" description="Helical" evidence="2">
    <location>
        <begin position="124"/>
        <end position="148"/>
    </location>
</feature>
<dbReference type="GO" id="GO:0008643">
    <property type="term" value="P:carbohydrate transport"/>
    <property type="evidence" value="ECO:0007669"/>
    <property type="project" value="InterPro"/>
</dbReference>
<feature type="transmembrane region" description="Helical" evidence="2">
    <location>
        <begin position="160"/>
        <end position="184"/>
    </location>
</feature>
<evidence type="ECO:0000313" key="4">
    <source>
        <dbReference type="Proteomes" id="UP000052013"/>
    </source>
</evidence>
<dbReference type="GO" id="GO:0006814">
    <property type="term" value="P:sodium ion transport"/>
    <property type="evidence" value="ECO:0007669"/>
    <property type="project" value="InterPro"/>
</dbReference>
<dbReference type="GO" id="GO:0005886">
    <property type="term" value="C:plasma membrane"/>
    <property type="evidence" value="ECO:0007669"/>
    <property type="project" value="TreeGrafter"/>
</dbReference>
<reference evidence="3 4" key="1">
    <citation type="journal article" date="2015" name="Genome Announc.">
        <title>Expanding the biotechnology potential of lactobacilli through comparative genomics of 213 strains and associated genera.</title>
        <authorList>
            <person name="Sun Z."/>
            <person name="Harris H.M."/>
            <person name="McCann A."/>
            <person name="Guo C."/>
            <person name="Argimon S."/>
            <person name="Zhang W."/>
            <person name="Yang X."/>
            <person name="Jeffery I.B."/>
            <person name="Cooney J.C."/>
            <person name="Kagawa T.F."/>
            <person name="Liu W."/>
            <person name="Song Y."/>
            <person name="Salvetti E."/>
            <person name="Wrobel A."/>
            <person name="Rasinkangas P."/>
            <person name="Parkhill J."/>
            <person name="Rea M.C."/>
            <person name="O'Sullivan O."/>
            <person name="Ritari J."/>
            <person name="Douillard F.P."/>
            <person name="Paul Ross R."/>
            <person name="Yang R."/>
            <person name="Briner A.E."/>
            <person name="Felis G.E."/>
            <person name="de Vos W.M."/>
            <person name="Barrangou R."/>
            <person name="Klaenhammer T.R."/>
            <person name="Caufield P.W."/>
            <person name="Cui Y."/>
            <person name="Zhang H."/>
            <person name="O'Toole P.W."/>
        </authorList>
    </citation>
    <scope>NUCLEOTIDE SEQUENCE [LARGE SCALE GENOMIC DNA]</scope>
    <source>
        <strain evidence="3 4">DSM 14421</strain>
    </source>
</reference>
<dbReference type="InterPro" id="IPR039672">
    <property type="entry name" value="MFS_2"/>
</dbReference>
<comment type="caution">
    <text evidence="3">The sequence shown here is derived from an EMBL/GenBank/DDBJ whole genome shotgun (WGS) entry which is preliminary data.</text>
</comment>
<name>A0A0R1S894_9LACO</name>
<feature type="transmembrane region" description="Helical" evidence="2">
    <location>
        <begin position="281"/>
        <end position="298"/>
    </location>
</feature>
<dbReference type="InterPro" id="IPR036259">
    <property type="entry name" value="MFS_trans_sf"/>
</dbReference>
<protein>
    <submittedName>
        <fullName evidence="3">XylP protein</fullName>
    </submittedName>
</protein>
<feature type="transmembrane region" description="Helical" evidence="2">
    <location>
        <begin position="310"/>
        <end position="329"/>
    </location>
</feature>
<dbReference type="PANTHER" id="PTHR11328">
    <property type="entry name" value="MAJOR FACILITATOR SUPERFAMILY DOMAIN-CONTAINING PROTEIN"/>
    <property type="match status" value="1"/>
</dbReference>
<evidence type="ECO:0000313" key="3">
    <source>
        <dbReference type="EMBL" id="KRL65020.1"/>
    </source>
</evidence>
<accession>A0A0R1S894</accession>
<evidence type="ECO:0000256" key="2">
    <source>
        <dbReference type="SAM" id="Phobius"/>
    </source>
</evidence>
<keyword evidence="1" id="KW-0762">Sugar transport</keyword>
<keyword evidence="2" id="KW-0812">Transmembrane</keyword>
<feature type="transmembrane region" description="Helical" evidence="2">
    <location>
        <begin position="96"/>
        <end position="118"/>
    </location>
</feature>
<proteinExistence type="predicted"/>
<keyword evidence="1" id="KW-0813">Transport</keyword>
<dbReference type="PANTHER" id="PTHR11328:SF24">
    <property type="entry name" value="MAJOR FACILITATOR SUPERFAMILY (MFS) PROFILE DOMAIN-CONTAINING PROTEIN"/>
    <property type="match status" value="1"/>
</dbReference>
<keyword evidence="2" id="KW-1133">Transmembrane helix</keyword>
<dbReference type="CDD" id="cd17332">
    <property type="entry name" value="MFS_MelB_like"/>
    <property type="match status" value="1"/>
</dbReference>
<dbReference type="SUPFAM" id="SSF103473">
    <property type="entry name" value="MFS general substrate transporter"/>
    <property type="match status" value="1"/>
</dbReference>
<gene>
    <name evidence="3" type="ORF">FC85_GL000818</name>
</gene>
<feature type="transmembrane region" description="Helical" evidence="2">
    <location>
        <begin position="196"/>
        <end position="216"/>
    </location>
</feature>
<organism evidence="3 4">
    <name type="scientific">Lentilactobacillus diolivorans DSM 14421</name>
    <dbReference type="NCBI Taxonomy" id="1423739"/>
    <lineage>
        <taxon>Bacteria</taxon>
        <taxon>Bacillati</taxon>
        <taxon>Bacillota</taxon>
        <taxon>Bacilli</taxon>
        <taxon>Lactobacillales</taxon>
        <taxon>Lactobacillaceae</taxon>
        <taxon>Lentilactobacillus</taxon>
    </lineage>
</organism>
<dbReference type="GO" id="GO:0015293">
    <property type="term" value="F:symporter activity"/>
    <property type="evidence" value="ECO:0007669"/>
    <property type="project" value="InterPro"/>
</dbReference>
<dbReference type="EMBL" id="AZEY01000079">
    <property type="protein sequence ID" value="KRL65020.1"/>
    <property type="molecule type" value="Genomic_DNA"/>
</dbReference>
<dbReference type="Gene3D" id="1.20.1250.20">
    <property type="entry name" value="MFS general substrate transporter like domains"/>
    <property type="match status" value="1"/>
</dbReference>
<dbReference type="PATRIC" id="fig|1423739.3.peg.853"/>
<evidence type="ECO:0000256" key="1">
    <source>
        <dbReference type="ARBA" id="ARBA00022597"/>
    </source>
</evidence>